<proteinExistence type="predicted"/>
<sequence length="49" mass="5377">MPPLVDAYLDYRSRDSGDGFPPFDPDSAEGPSGTIRDVELIDFFGKLSL</sequence>
<gene>
    <name evidence="2" type="ORF">JVT61DRAFT_13324</name>
</gene>
<reference evidence="2" key="1">
    <citation type="submission" date="2021-03" db="EMBL/GenBank/DDBJ databases">
        <title>Evolutionary innovations through gain and loss of genes in the ectomycorrhizal Boletales.</title>
        <authorList>
            <person name="Wu G."/>
            <person name="Miyauchi S."/>
            <person name="Morin E."/>
            <person name="Yang Z.-L."/>
            <person name="Xu J."/>
            <person name="Martin F.M."/>
        </authorList>
    </citation>
    <scope>NUCLEOTIDE SEQUENCE</scope>
    <source>
        <strain evidence="2">BR01</strain>
    </source>
</reference>
<organism evidence="2 3">
    <name type="scientific">Boletus reticuloceps</name>
    <dbReference type="NCBI Taxonomy" id="495285"/>
    <lineage>
        <taxon>Eukaryota</taxon>
        <taxon>Fungi</taxon>
        <taxon>Dikarya</taxon>
        <taxon>Basidiomycota</taxon>
        <taxon>Agaricomycotina</taxon>
        <taxon>Agaricomycetes</taxon>
        <taxon>Agaricomycetidae</taxon>
        <taxon>Boletales</taxon>
        <taxon>Boletineae</taxon>
        <taxon>Boletaceae</taxon>
        <taxon>Boletoideae</taxon>
        <taxon>Boletus</taxon>
    </lineage>
</organism>
<accession>A0A8I2YDM6</accession>
<protein>
    <submittedName>
        <fullName evidence="2">Uncharacterized protein</fullName>
    </submittedName>
</protein>
<evidence type="ECO:0000256" key="1">
    <source>
        <dbReference type="SAM" id="MobiDB-lite"/>
    </source>
</evidence>
<comment type="caution">
    <text evidence="2">The sequence shown here is derived from an EMBL/GenBank/DDBJ whole genome shotgun (WGS) entry which is preliminary data.</text>
</comment>
<keyword evidence="3" id="KW-1185">Reference proteome</keyword>
<name>A0A8I2YDM6_9AGAM</name>
<dbReference type="AlphaFoldDB" id="A0A8I2YDM6"/>
<feature type="region of interest" description="Disordered" evidence="1">
    <location>
        <begin position="12"/>
        <end position="32"/>
    </location>
</feature>
<evidence type="ECO:0000313" key="3">
    <source>
        <dbReference type="Proteomes" id="UP000683000"/>
    </source>
</evidence>
<evidence type="ECO:0000313" key="2">
    <source>
        <dbReference type="EMBL" id="KAG6369939.1"/>
    </source>
</evidence>
<dbReference type="EMBL" id="JAGFBS010000060">
    <property type="protein sequence ID" value="KAG6369939.1"/>
    <property type="molecule type" value="Genomic_DNA"/>
</dbReference>
<dbReference type="Proteomes" id="UP000683000">
    <property type="component" value="Unassembled WGS sequence"/>
</dbReference>